<protein>
    <submittedName>
        <fullName evidence="3">SAM-dependent methyltransferase</fullName>
    </submittedName>
</protein>
<evidence type="ECO:0000259" key="2">
    <source>
        <dbReference type="Pfam" id="PF13649"/>
    </source>
</evidence>
<organism evidence="3 4">
    <name type="scientific">Acetivibrio straminisolvens JCM 21531</name>
    <dbReference type="NCBI Taxonomy" id="1294263"/>
    <lineage>
        <taxon>Bacteria</taxon>
        <taxon>Bacillati</taxon>
        <taxon>Bacillota</taxon>
        <taxon>Clostridia</taxon>
        <taxon>Eubacteriales</taxon>
        <taxon>Oscillospiraceae</taxon>
        <taxon>Acetivibrio</taxon>
    </lineage>
</organism>
<comment type="caution">
    <text evidence="3">The sequence shown here is derived from an EMBL/GenBank/DDBJ whole genome shotgun (WGS) entry which is preliminary data.</text>
</comment>
<dbReference type="SUPFAM" id="SSF53335">
    <property type="entry name" value="S-adenosyl-L-methionine-dependent methyltransferases"/>
    <property type="match status" value="1"/>
</dbReference>
<dbReference type="Proteomes" id="UP000019109">
    <property type="component" value="Unassembled WGS sequence"/>
</dbReference>
<dbReference type="InterPro" id="IPR029063">
    <property type="entry name" value="SAM-dependent_MTases_sf"/>
</dbReference>
<keyword evidence="3" id="KW-0489">Methyltransferase</keyword>
<evidence type="ECO:0000313" key="4">
    <source>
        <dbReference type="Proteomes" id="UP000019109"/>
    </source>
</evidence>
<dbReference type="InterPro" id="IPR041698">
    <property type="entry name" value="Methyltransf_25"/>
</dbReference>
<proteinExistence type="predicted"/>
<dbReference type="PANTHER" id="PTHR43861">
    <property type="entry name" value="TRANS-ACONITATE 2-METHYLTRANSFERASE-RELATED"/>
    <property type="match status" value="1"/>
</dbReference>
<sequence>MTLEEQFNLIAKEYDCNRRKFIPCFDDYYENTTKLIISNINTPSRVLDLGAGTGLLTYYWYKECQSAEYVLVDIADEMLEISRKRFAGIDRIQHKILDYSKELPEGNFDAIISALSIHHLEDMQKEELFKNIYNKLPIGGVFVNYDQFCAGTTNMNKWCDLYWEKQLLNCGLTDRDIELWKERRKLDNECSVETEIEMLYKCNFSEVKCLYSYHKFSVIVAIK</sequence>
<dbReference type="AlphaFoldDB" id="W4V401"/>
<dbReference type="GO" id="GO:0032259">
    <property type="term" value="P:methylation"/>
    <property type="evidence" value="ECO:0007669"/>
    <property type="project" value="UniProtKB-KW"/>
</dbReference>
<dbReference type="CDD" id="cd02440">
    <property type="entry name" value="AdoMet_MTases"/>
    <property type="match status" value="1"/>
</dbReference>
<feature type="domain" description="Methyltransferase" evidence="2">
    <location>
        <begin position="46"/>
        <end position="140"/>
    </location>
</feature>
<gene>
    <name evidence="3" type="ORF">JCM21531_1281</name>
</gene>
<dbReference type="RefSeq" id="WP_038287754.1">
    <property type="nucleotide sequence ID" value="NZ_BAVR01000011.1"/>
</dbReference>
<dbReference type="STRING" id="1294263.JCM21531_1281"/>
<dbReference type="EMBL" id="BAVR01000011">
    <property type="protein sequence ID" value="GAE87877.1"/>
    <property type="molecule type" value="Genomic_DNA"/>
</dbReference>
<dbReference type="OrthoDB" id="9808140at2"/>
<reference evidence="3" key="1">
    <citation type="journal article" date="2014" name="Genome Announc.">
        <title>Draft Genome Sequence of Clostridium straminisolvens Strain JCM 21531T, Isolated from a Cellulose-Degrading Bacterial Community.</title>
        <authorList>
            <person name="Yuki M."/>
            <person name="Oshima K."/>
            <person name="Suda W."/>
            <person name="Sakamoto M."/>
            <person name="Kitamura K."/>
            <person name="Iida T."/>
            <person name="Hattori M."/>
            <person name="Ohkuma M."/>
        </authorList>
    </citation>
    <scope>NUCLEOTIDE SEQUENCE [LARGE SCALE GENOMIC DNA]</scope>
    <source>
        <strain evidence="3">JCM 21531</strain>
    </source>
</reference>
<accession>W4V401</accession>
<evidence type="ECO:0000256" key="1">
    <source>
        <dbReference type="ARBA" id="ARBA00022679"/>
    </source>
</evidence>
<keyword evidence="1 3" id="KW-0808">Transferase</keyword>
<evidence type="ECO:0000313" key="3">
    <source>
        <dbReference type="EMBL" id="GAE87877.1"/>
    </source>
</evidence>
<keyword evidence="4" id="KW-1185">Reference proteome</keyword>
<dbReference type="Gene3D" id="3.40.50.150">
    <property type="entry name" value="Vaccinia Virus protein VP39"/>
    <property type="match status" value="1"/>
</dbReference>
<dbReference type="GO" id="GO:0008168">
    <property type="term" value="F:methyltransferase activity"/>
    <property type="evidence" value="ECO:0007669"/>
    <property type="project" value="UniProtKB-KW"/>
</dbReference>
<dbReference type="Pfam" id="PF13649">
    <property type="entry name" value="Methyltransf_25"/>
    <property type="match status" value="1"/>
</dbReference>
<name>W4V401_9FIRM</name>